<evidence type="ECO:0000313" key="2">
    <source>
        <dbReference type="EMBL" id="MEZ3180815.1"/>
    </source>
</evidence>
<comment type="caution">
    <text evidence="2">The sequence shown here is derived from an EMBL/GenBank/DDBJ whole genome shotgun (WGS) entry which is preliminary data.</text>
</comment>
<dbReference type="RefSeq" id="WP_371239750.1">
    <property type="nucleotide sequence ID" value="NZ_JAHWZY010000019.1"/>
</dbReference>
<accession>A0ABV4J1K7</accession>
<protein>
    <recommendedName>
        <fullName evidence="1">DUF6292 domain-containing protein</fullName>
    </recommendedName>
</protein>
<dbReference type="EMBL" id="JAHWZY010000019">
    <property type="protein sequence ID" value="MEZ3180815.1"/>
    <property type="molecule type" value="Genomic_DNA"/>
</dbReference>
<sequence>MQESHRGYIRAVTAVLAQAGISVTDVDFLDDVWDDGEPIRCAQLHLARLATMQVYGVRQVYLSWSEEWGWAFHTSTPDSIMAGLTHPLCGQVLPAPAEVLAAVQDVLAELPELTGRPHPSYRFYGHHDEALENQLDTYTTQETRS</sequence>
<feature type="domain" description="DUF6292" evidence="1">
    <location>
        <begin position="8"/>
        <end position="105"/>
    </location>
</feature>
<evidence type="ECO:0000259" key="1">
    <source>
        <dbReference type="Pfam" id="PF19809"/>
    </source>
</evidence>
<keyword evidence="3" id="KW-1185">Reference proteome</keyword>
<proteinExistence type="predicted"/>
<evidence type="ECO:0000313" key="3">
    <source>
        <dbReference type="Proteomes" id="UP001567537"/>
    </source>
</evidence>
<dbReference type="InterPro" id="IPR046259">
    <property type="entry name" value="DUF6292"/>
</dbReference>
<dbReference type="Pfam" id="PF19809">
    <property type="entry name" value="DUF6292"/>
    <property type="match status" value="1"/>
</dbReference>
<gene>
    <name evidence="2" type="ORF">KYY02_19605</name>
</gene>
<dbReference type="Proteomes" id="UP001567537">
    <property type="component" value="Unassembled WGS sequence"/>
</dbReference>
<organism evidence="2 3">
    <name type="scientific">Streptomyces pimonensis</name>
    <dbReference type="NCBI Taxonomy" id="2860288"/>
    <lineage>
        <taxon>Bacteria</taxon>
        <taxon>Bacillati</taxon>
        <taxon>Actinomycetota</taxon>
        <taxon>Actinomycetes</taxon>
        <taxon>Kitasatosporales</taxon>
        <taxon>Streptomycetaceae</taxon>
        <taxon>Streptomyces</taxon>
    </lineage>
</organism>
<reference evidence="2 3" key="1">
    <citation type="journal article" date="2021" name="Res Sq">
        <title>Streptomyces Pimoensis sp. nov., Isolated From the Taklimakan Desert in Xinjiang, China.</title>
        <authorList>
            <person name="Zhang P."/>
            <person name="Luo X."/>
            <person name="Luo X."/>
            <person name="Liu Z."/>
            <person name="Xia Z."/>
            <person name="Wan C."/>
            <person name="zhang L."/>
        </authorList>
    </citation>
    <scope>NUCLEOTIDE SEQUENCE [LARGE SCALE GENOMIC DNA]</scope>
    <source>
        <strain evidence="2 3">TRM75549</strain>
    </source>
</reference>
<name>A0ABV4J1K7_9ACTN</name>